<reference evidence="2" key="2">
    <citation type="journal article" date="2022" name="Res Sq">
        <title>Evolution of multicellular longitudinally dividing oral cavity symbionts (Neisseriaceae).</title>
        <authorList>
            <person name="Nyongesa S."/>
            <person name="Weber P."/>
            <person name="Bernet E."/>
            <person name="Pullido F."/>
            <person name="Nieckarz M."/>
            <person name="Delaby M."/>
            <person name="Nieves C."/>
            <person name="Viehboeck T."/>
            <person name="Krause N."/>
            <person name="Rivera-Millot A."/>
            <person name="Nakamura A."/>
            <person name="Vischer N."/>
            <person name="VanNieuwenhze M."/>
            <person name="Brun Y."/>
            <person name="Cava F."/>
            <person name="Bulgheresi S."/>
            <person name="Veyrier F."/>
        </authorList>
    </citation>
    <scope>NUCLEOTIDE SEQUENCE</scope>
    <source>
        <strain evidence="2">SAG 1488-6</strain>
    </source>
</reference>
<keyword evidence="2" id="KW-0378">Hydrolase</keyword>
<sequence length="232" mass="25795">MNEQWLSIASDDGFQTQVFVVRPEKPAKAAVLVAMEIFGVNSHIQDVCRRLAKEGYLAMAPQLFDRVETNVNMAYGAADIEHGKALKQEIEVIFKAPVMSDIQACIDWAYDNEHVNKVGMMGFCWGGLNTWRAAQQAQGLWAAICYYGGGMVAEVELQNKPIAPVLAHFSDNDMTTPMDGIDVLREKYADEVVVYVYPAAHGFNCNQRAAYNEGAAEVAWQRSMAFLRMCLA</sequence>
<dbReference type="InterPro" id="IPR029058">
    <property type="entry name" value="AB_hydrolase_fold"/>
</dbReference>
<organism evidence="2 3">
    <name type="scientific">Vitreoscilla stercoraria</name>
    <dbReference type="NCBI Taxonomy" id="61"/>
    <lineage>
        <taxon>Bacteria</taxon>
        <taxon>Pseudomonadati</taxon>
        <taxon>Pseudomonadota</taxon>
        <taxon>Betaproteobacteria</taxon>
        <taxon>Neisseriales</taxon>
        <taxon>Neisseriaceae</taxon>
        <taxon>Vitreoscilla</taxon>
    </lineage>
</organism>
<reference evidence="2" key="1">
    <citation type="submission" date="2021-12" db="EMBL/GenBank/DDBJ databases">
        <authorList>
            <person name="Veyrier F.J."/>
        </authorList>
    </citation>
    <scope>NUCLEOTIDE SEQUENCE</scope>
    <source>
        <strain evidence="2">SAG 1488-6</strain>
    </source>
</reference>
<dbReference type="PANTHER" id="PTHR46623:SF6">
    <property type="entry name" value="ALPHA_BETA-HYDROLASES SUPERFAMILY PROTEIN"/>
    <property type="match status" value="1"/>
</dbReference>
<keyword evidence="3" id="KW-1185">Reference proteome</keyword>
<dbReference type="EMBL" id="CP091512">
    <property type="protein sequence ID" value="UOO92819.1"/>
    <property type="molecule type" value="Genomic_DNA"/>
</dbReference>
<gene>
    <name evidence="2" type="ORF">LVJ81_01870</name>
</gene>
<dbReference type="PANTHER" id="PTHR46623">
    <property type="entry name" value="CARBOXYMETHYLENEBUTENOLIDASE-RELATED"/>
    <property type="match status" value="1"/>
</dbReference>
<name>A0ABY4EBN1_VITST</name>
<dbReference type="Pfam" id="PF01738">
    <property type="entry name" value="DLH"/>
    <property type="match status" value="1"/>
</dbReference>
<evidence type="ECO:0000259" key="1">
    <source>
        <dbReference type="Pfam" id="PF01738"/>
    </source>
</evidence>
<dbReference type="SUPFAM" id="SSF53474">
    <property type="entry name" value="alpha/beta-Hydrolases"/>
    <property type="match status" value="1"/>
</dbReference>
<feature type="domain" description="Dienelactone hydrolase" evidence="1">
    <location>
        <begin position="18"/>
        <end position="228"/>
    </location>
</feature>
<protein>
    <submittedName>
        <fullName evidence="2">Dienelactone hydrolase family protein</fullName>
    </submittedName>
</protein>
<evidence type="ECO:0000313" key="3">
    <source>
        <dbReference type="Proteomes" id="UP000832034"/>
    </source>
</evidence>
<proteinExistence type="predicted"/>
<dbReference type="GO" id="GO:0016787">
    <property type="term" value="F:hydrolase activity"/>
    <property type="evidence" value="ECO:0007669"/>
    <property type="project" value="UniProtKB-KW"/>
</dbReference>
<dbReference type="Gene3D" id="3.40.50.1820">
    <property type="entry name" value="alpha/beta hydrolase"/>
    <property type="match status" value="1"/>
</dbReference>
<dbReference type="InterPro" id="IPR051049">
    <property type="entry name" value="Dienelactone_hydrolase-like"/>
</dbReference>
<evidence type="ECO:0000313" key="2">
    <source>
        <dbReference type="EMBL" id="UOO92819.1"/>
    </source>
</evidence>
<dbReference type="InterPro" id="IPR002925">
    <property type="entry name" value="Dienelactn_hydro"/>
</dbReference>
<dbReference type="RefSeq" id="WP_019957152.1">
    <property type="nucleotide sequence ID" value="NZ_CP091512.1"/>
</dbReference>
<dbReference type="Proteomes" id="UP000832034">
    <property type="component" value="Chromosome"/>
</dbReference>
<accession>A0ABY4EBN1</accession>